<sequence>MSNRPAAARTLPTSPTSPTAPAPDPALDEALERISDLAARLWAVRSAHRPVARGWRRAHAR</sequence>
<evidence type="ECO:0000256" key="1">
    <source>
        <dbReference type="SAM" id="MobiDB-lite"/>
    </source>
</evidence>
<evidence type="ECO:0000313" key="2">
    <source>
        <dbReference type="EMBL" id="CAA9312657.1"/>
    </source>
</evidence>
<feature type="compositionally biased region" description="Low complexity" evidence="1">
    <location>
        <begin position="1"/>
        <end position="17"/>
    </location>
</feature>
<protein>
    <submittedName>
        <fullName evidence="2">Uncharacterized protein</fullName>
    </submittedName>
</protein>
<organism evidence="2">
    <name type="scientific">uncultured Frankineae bacterium</name>
    <dbReference type="NCBI Taxonomy" id="437475"/>
    <lineage>
        <taxon>Bacteria</taxon>
        <taxon>Bacillati</taxon>
        <taxon>Actinomycetota</taxon>
        <taxon>Actinomycetes</taxon>
        <taxon>Frankiales</taxon>
        <taxon>environmental samples</taxon>
    </lineage>
</organism>
<dbReference type="AlphaFoldDB" id="A0A6J4KQT4"/>
<proteinExistence type="predicted"/>
<name>A0A6J4KQT4_9ACTN</name>
<feature type="non-terminal residue" evidence="2">
    <location>
        <position position="61"/>
    </location>
</feature>
<feature type="region of interest" description="Disordered" evidence="1">
    <location>
        <begin position="1"/>
        <end position="26"/>
    </location>
</feature>
<accession>A0A6J4KQT4</accession>
<reference evidence="2" key="1">
    <citation type="submission" date="2020-02" db="EMBL/GenBank/DDBJ databases">
        <authorList>
            <person name="Meier V. D."/>
        </authorList>
    </citation>
    <scope>NUCLEOTIDE SEQUENCE</scope>
    <source>
        <strain evidence="2">AVDCRST_MAG07</strain>
    </source>
</reference>
<dbReference type="EMBL" id="CADCUB010000034">
    <property type="protein sequence ID" value="CAA9312657.1"/>
    <property type="molecule type" value="Genomic_DNA"/>
</dbReference>
<gene>
    <name evidence="2" type="ORF">AVDCRST_MAG07-599</name>
</gene>